<organism evidence="1 2">
    <name type="scientific">Candidatus Magnetoglobus multicellularis str. Araruama</name>
    <dbReference type="NCBI Taxonomy" id="890399"/>
    <lineage>
        <taxon>Bacteria</taxon>
        <taxon>Pseudomonadati</taxon>
        <taxon>Thermodesulfobacteriota</taxon>
        <taxon>Desulfobacteria</taxon>
        <taxon>Desulfobacterales</taxon>
        <taxon>Desulfobacteraceae</taxon>
        <taxon>Candidatus Magnetoglobus</taxon>
    </lineage>
</organism>
<evidence type="ECO:0000313" key="2">
    <source>
        <dbReference type="Proteomes" id="UP000189670"/>
    </source>
</evidence>
<dbReference type="InterPro" id="IPR027417">
    <property type="entry name" value="P-loop_NTPase"/>
</dbReference>
<dbReference type="EMBL" id="ATBP01000637">
    <property type="protein sequence ID" value="ETR69456.1"/>
    <property type="molecule type" value="Genomic_DNA"/>
</dbReference>
<protein>
    <submittedName>
        <fullName evidence="1">Response regulator receiver protein</fullName>
    </submittedName>
</protein>
<reference evidence="2" key="1">
    <citation type="submission" date="2012-11" db="EMBL/GenBank/DDBJ databases">
        <authorList>
            <person name="Lucero-Rivera Y.E."/>
            <person name="Tovar-Ramirez D."/>
        </authorList>
    </citation>
    <scope>NUCLEOTIDE SEQUENCE [LARGE SCALE GENOMIC DNA]</scope>
    <source>
        <strain evidence="2">Araruama</strain>
    </source>
</reference>
<sequence>MSVITISRGSCSHGKEIAEKLSKKLGYECISRDILLEASKLFNIPEVKLKTAIHDSPSILGRFSFGKERYINFIRNAFLEHIQKDNIVYHGLAGQFFVAGVPSIFKVRIISDLKDRVKEEMLRMNINEKEARHLILKDDEERRKWSMHLYGIDTKDASLYDIVLHINKLQIDDAVEILSDIVRRPCFQTTEESKNLIQDSYIASKAQIAIFDTFPTAIVKCKNRKIYVSVESHLSLDEKVSNQIQDILKDIENITNIYVNVIPIDRF</sequence>
<accession>A0A1V1P3X8</accession>
<evidence type="ECO:0000313" key="1">
    <source>
        <dbReference type="EMBL" id="ETR69456.1"/>
    </source>
</evidence>
<dbReference type="Pfam" id="PF13189">
    <property type="entry name" value="Cytidylate_kin2"/>
    <property type="match status" value="1"/>
</dbReference>
<proteinExistence type="predicted"/>
<comment type="caution">
    <text evidence="1">The sequence shown here is derived from an EMBL/GenBank/DDBJ whole genome shotgun (WGS) entry which is preliminary data.</text>
</comment>
<gene>
    <name evidence="1" type="ORF">OMM_03916</name>
</gene>
<name>A0A1V1P3X8_9BACT</name>
<dbReference type="AlphaFoldDB" id="A0A1V1P3X8"/>
<dbReference type="Gene3D" id="3.40.50.300">
    <property type="entry name" value="P-loop containing nucleotide triphosphate hydrolases"/>
    <property type="match status" value="1"/>
</dbReference>
<dbReference type="Proteomes" id="UP000189670">
    <property type="component" value="Unassembled WGS sequence"/>
</dbReference>